<evidence type="ECO:0000256" key="1">
    <source>
        <dbReference type="SAM" id="MobiDB-lite"/>
    </source>
</evidence>
<evidence type="ECO:0000313" key="2">
    <source>
        <dbReference type="EMBL" id="KAJ8422533.1"/>
    </source>
</evidence>
<protein>
    <submittedName>
        <fullName evidence="2">Uncharacterized protein</fullName>
    </submittedName>
</protein>
<sequence length="218" mass="24065">MPQVVFLVMLLNDDVKLGVLHGWLIDMIELALKELRSRILQAHRLEIDNDQEKEENSGSGDASPLPSDDGEEYSQVIRPSAHRRLGASVRPMGLVRGPAALCREPEWPKGDYECPGAVWQGLSGALDYRDLCPSFTLSNAEEAAYDVDILKIVQATSYAIVVNDAVELFVMGKALESALKGLRWINFCILAEDQQACPSWGVPLQTGQSWNRTRASKG</sequence>
<proteinExistence type="predicted"/>
<reference evidence="2" key="1">
    <citation type="submission" date="2022-04" db="EMBL/GenBank/DDBJ databases">
        <title>Carnegiea gigantea Genome sequencing and assembly v2.</title>
        <authorList>
            <person name="Copetti D."/>
            <person name="Sanderson M.J."/>
            <person name="Burquez A."/>
            <person name="Wojciechowski M.F."/>
        </authorList>
    </citation>
    <scope>NUCLEOTIDE SEQUENCE</scope>
    <source>
        <strain evidence="2">SGP5-SGP5p</strain>
        <tissue evidence="2">Aerial part</tissue>
    </source>
</reference>
<dbReference type="AlphaFoldDB" id="A0A9Q1GM44"/>
<dbReference type="EMBL" id="JAKOGI010002230">
    <property type="protein sequence ID" value="KAJ8422533.1"/>
    <property type="molecule type" value="Genomic_DNA"/>
</dbReference>
<organism evidence="2 3">
    <name type="scientific">Carnegiea gigantea</name>
    <dbReference type="NCBI Taxonomy" id="171969"/>
    <lineage>
        <taxon>Eukaryota</taxon>
        <taxon>Viridiplantae</taxon>
        <taxon>Streptophyta</taxon>
        <taxon>Embryophyta</taxon>
        <taxon>Tracheophyta</taxon>
        <taxon>Spermatophyta</taxon>
        <taxon>Magnoliopsida</taxon>
        <taxon>eudicotyledons</taxon>
        <taxon>Gunneridae</taxon>
        <taxon>Pentapetalae</taxon>
        <taxon>Caryophyllales</taxon>
        <taxon>Cactineae</taxon>
        <taxon>Cactaceae</taxon>
        <taxon>Cactoideae</taxon>
        <taxon>Echinocereeae</taxon>
        <taxon>Carnegiea</taxon>
    </lineage>
</organism>
<comment type="caution">
    <text evidence="2">The sequence shown here is derived from an EMBL/GenBank/DDBJ whole genome shotgun (WGS) entry which is preliminary data.</text>
</comment>
<dbReference type="Proteomes" id="UP001153076">
    <property type="component" value="Unassembled WGS sequence"/>
</dbReference>
<keyword evidence="3" id="KW-1185">Reference proteome</keyword>
<evidence type="ECO:0000313" key="3">
    <source>
        <dbReference type="Proteomes" id="UP001153076"/>
    </source>
</evidence>
<feature type="region of interest" description="Disordered" evidence="1">
    <location>
        <begin position="50"/>
        <end position="72"/>
    </location>
</feature>
<name>A0A9Q1GM44_9CARY</name>
<gene>
    <name evidence="2" type="ORF">Cgig2_028313</name>
</gene>
<accession>A0A9Q1GM44</accession>